<keyword evidence="6 11" id="KW-0560">Oxidoreductase</keyword>
<dbReference type="Pfam" id="PF00067">
    <property type="entry name" value="p450"/>
    <property type="match status" value="1"/>
</dbReference>
<reference evidence="13 14" key="1">
    <citation type="submission" date="2019-07" db="EMBL/GenBank/DDBJ databases">
        <title>Chromosome genome assembly for large yellow croaker.</title>
        <authorList>
            <person name="Xiao S."/>
        </authorList>
    </citation>
    <scope>NUCLEOTIDE SEQUENCE [LARGE SCALE GENOMIC DNA]</scope>
    <source>
        <strain evidence="13">JMULYC20181020</strain>
        <tissue evidence="13">Muscle</tissue>
    </source>
</reference>
<dbReference type="GO" id="GO:0005506">
    <property type="term" value="F:iron ion binding"/>
    <property type="evidence" value="ECO:0007669"/>
    <property type="project" value="InterPro"/>
</dbReference>
<evidence type="ECO:0000256" key="11">
    <source>
        <dbReference type="RuleBase" id="RU000461"/>
    </source>
</evidence>
<dbReference type="PRINTS" id="PR00385">
    <property type="entry name" value="P450"/>
</dbReference>
<dbReference type="GO" id="GO:0020037">
    <property type="term" value="F:heme binding"/>
    <property type="evidence" value="ECO:0007669"/>
    <property type="project" value="InterPro"/>
</dbReference>
<sequence length="495" mass="56624">MFASAVLFVLAVLLFLLLFPTHRSKNFPPGPRAFPILGNLLELNLESPIADFEKLAKRYGNVYSLFIGPRPVVVLNGLQAMKEALVNKAADFSGRPQDLMVNRAVIVKAHAPGVVLADYNPAWKEQRRFGLMTLRNFGLGKHSMEQNILGQTRRIIKVLEQSVGESMDPKLLFHNAASNIICQVLFAKEFDYEDEFMKFFVGLFHETSKIINGRWGMIYDSMPMVRNLPLPFQRAFQLFKASHERRLEVLAENKKTRVPFKPRHFIDCYLDELDKRGDDGSSFSEDQLCAFLLDLHFAGTDTTANTMLAAFLYLMNYPQIQERCQQEIDKVMDGKDEANFEDRHQMPYVQAVIHEIQRMANTVPLSVFHCTTKDTEVMGYSIPRGTTIIPNLSSVLSEEGQWKSPHEFNPENFLNEKGEFVKPEAFMPFSTGPRMCLGEGLARMELFLITVTLLRRFKFIWPEDAGKPDFTPLFGTTQTPKPYSMKVQLRNNEQN</sequence>
<keyword evidence="12" id="KW-0732">Signal</keyword>
<proteinExistence type="inferred from homology"/>
<evidence type="ECO:0000256" key="10">
    <source>
        <dbReference type="PIRSR" id="PIRSR602401-1"/>
    </source>
</evidence>
<evidence type="ECO:0000313" key="13">
    <source>
        <dbReference type="EMBL" id="KAE8296013.1"/>
    </source>
</evidence>
<dbReference type="PRINTS" id="PR00463">
    <property type="entry name" value="EP450I"/>
</dbReference>
<protein>
    <submittedName>
        <fullName evidence="13">Cytochrome P450 2D15</fullName>
    </submittedName>
</protein>
<evidence type="ECO:0000256" key="1">
    <source>
        <dbReference type="ARBA" id="ARBA00001971"/>
    </source>
</evidence>
<dbReference type="GO" id="GO:0006805">
    <property type="term" value="P:xenobiotic metabolic process"/>
    <property type="evidence" value="ECO:0007669"/>
    <property type="project" value="TreeGrafter"/>
</dbReference>
<gene>
    <name evidence="13" type="ORF">D5F01_LYC04762</name>
</gene>
<comment type="similarity">
    <text evidence="3 11">Belongs to the cytochrome P450 family.</text>
</comment>
<dbReference type="PANTHER" id="PTHR24300">
    <property type="entry name" value="CYTOCHROME P450 508A4-RELATED"/>
    <property type="match status" value="1"/>
</dbReference>
<feature type="signal peptide" evidence="12">
    <location>
        <begin position="1"/>
        <end position="24"/>
    </location>
</feature>
<keyword evidence="9" id="KW-0472">Membrane</keyword>
<dbReference type="PROSITE" id="PS00086">
    <property type="entry name" value="CYTOCHROME_P450"/>
    <property type="match status" value="1"/>
</dbReference>
<dbReference type="PANTHER" id="PTHR24300:SF327">
    <property type="entry name" value="CYTOCHROME P450 2F2-RELATED"/>
    <property type="match status" value="1"/>
</dbReference>
<dbReference type="Proteomes" id="UP000424527">
    <property type="component" value="Unassembled WGS sequence"/>
</dbReference>
<evidence type="ECO:0000256" key="6">
    <source>
        <dbReference type="ARBA" id="ARBA00023002"/>
    </source>
</evidence>
<evidence type="ECO:0000256" key="5">
    <source>
        <dbReference type="ARBA" id="ARBA00022723"/>
    </source>
</evidence>
<keyword evidence="7 10" id="KW-0408">Iron</keyword>
<comment type="subcellular location">
    <subcellularLocation>
        <location evidence="2">Membrane</location>
    </subcellularLocation>
</comment>
<keyword evidence="8 11" id="KW-0503">Monooxygenase</keyword>
<dbReference type="GO" id="GO:0006082">
    <property type="term" value="P:organic acid metabolic process"/>
    <property type="evidence" value="ECO:0007669"/>
    <property type="project" value="TreeGrafter"/>
</dbReference>
<organism evidence="13 14">
    <name type="scientific">Larimichthys crocea</name>
    <name type="common">Large yellow croaker</name>
    <name type="synonym">Pseudosciaena crocea</name>
    <dbReference type="NCBI Taxonomy" id="215358"/>
    <lineage>
        <taxon>Eukaryota</taxon>
        <taxon>Metazoa</taxon>
        <taxon>Chordata</taxon>
        <taxon>Craniata</taxon>
        <taxon>Vertebrata</taxon>
        <taxon>Euteleostomi</taxon>
        <taxon>Actinopterygii</taxon>
        <taxon>Neopterygii</taxon>
        <taxon>Teleostei</taxon>
        <taxon>Neoteleostei</taxon>
        <taxon>Acanthomorphata</taxon>
        <taxon>Eupercaria</taxon>
        <taxon>Sciaenidae</taxon>
        <taxon>Larimichthys</taxon>
    </lineage>
</organism>
<evidence type="ECO:0000256" key="2">
    <source>
        <dbReference type="ARBA" id="ARBA00004370"/>
    </source>
</evidence>
<evidence type="ECO:0000256" key="12">
    <source>
        <dbReference type="SAM" id="SignalP"/>
    </source>
</evidence>
<dbReference type="InterPro" id="IPR017972">
    <property type="entry name" value="Cyt_P450_CS"/>
</dbReference>
<feature type="binding site" description="axial binding residue" evidence="10">
    <location>
        <position position="436"/>
    </location>
    <ligand>
        <name>heme</name>
        <dbReference type="ChEBI" id="CHEBI:30413"/>
    </ligand>
    <ligandPart>
        <name>Fe</name>
        <dbReference type="ChEBI" id="CHEBI:18248"/>
    </ligandPart>
</feature>
<evidence type="ECO:0000256" key="9">
    <source>
        <dbReference type="ARBA" id="ARBA00023136"/>
    </source>
</evidence>
<accession>A0A6G0IXJ4</accession>
<dbReference type="AlphaFoldDB" id="A0A6G0IXJ4"/>
<dbReference type="FunFam" id="1.10.630.10:FF:000004">
    <property type="entry name" value="cytochrome P450 2D15 isoform X1"/>
    <property type="match status" value="1"/>
</dbReference>
<comment type="cofactor">
    <cofactor evidence="1 10">
        <name>heme</name>
        <dbReference type="ChEBI" id="CHEBI:30413"/>
    </cofactor>
</comment>
<keyword evidence="14" id="KW-1185">Reference proteome</keyword>
<evidence type="ECO:0000256" key="7">
    <source>
        <dbReference type="ARBA" id="ARBA00023004"/>
    </source>
</evidence>
<dbReference type="SUPFAM" id="SSF48264">
    <property type="entry name" value="Cytochrome P450"/>
    <property type="match status" value="1"/>
</dbReference>
<dbReference type="GO" id="GO:0005737">
    <property type="term" value="C:cytoplasm"/>
    <property type="evidence" value="ECO:0007669"/>
    <property type="project" value="TreeGrafter"/>
</dbReference>
<dbReference type="InterPro" id="IPR001128">
    <property type="entry name" value="Cyt_P450"/>
</dbReference>
<evidence type="ECO:0000256" key="4">
    <source>
        <dbReference type="ARBA" id="ARBA00022617"/>
    </source>
</evidence>
<evidence type="ECO:0000256" key="3">
    <source>
        <dbReference type="ARBA" id="ARBA00010617"/>
    </source>
</evidence>
<dbReference type="EMBL" id="REGW02000005">
    <property type="protein sequence ID" value="KAE8296013.1"/>
    <property type="molecule type" value="Genomic_DNA"/>
</dbReference>
<dbReference type="InterPro" id="IPR050182">
    <property type="entry name" value="Cytochrome_P450_fam2"/>
</dbReference>
<evidence type="ECO:0000256" key="8">
    <source>
        <dbReference type="ARBA" id="ARBA00023033"/>
    </source>
</evidence>
<dbReference type="GO" id="GO:0016712">
    <property type="term" value="F:oxidoreductase activity, acting on paired donors, with incorporation or reduction of molecular oxygen, reduced flavin or flavoprotein as one donor, and incorporation of one atom of oxygen"/>
    <property type="evidence" value="ECO:0007669"/>
    <property type="project" value="TreeGrafter"/>
</dbReference>
<evidence type="ECO:0000313" key="14">
    <source>
        <dbReference type="Proteomes" id="UP000424527"/>
    </source>
</evidence>
<dbReference type="Gene3D" id="1.10.630.10">
    <property type="entry name" value="Cytochrome P450"/>
    <property type="match status" value="1"/>
</dbReference>
<comment type="caution">
    <text evidence="13">The sequence shown here is derived from an EMBL/GenBank/DDBJ whole genome shotgun (WGS) entry which is preliminary data.</text>
</comment>
<feature type="chain" id="PRO_5026325763" evidence="12">
    <location>
        <begin position="25"/>
        <end position="495"/>
    </location>
</feature>
<keyword evidence="4 10" id="KW-0349">Heme</keyword>
<dbReference type="InterPro" id="IPR036396">
    <property type="entry name" value="Cyt_P450_sf"/>
</dbReference>
<keyword evidence="5 10" id="KW-0479">Metal-binding</keyword>
<dbReference type="InterPro" id="IPR002401">
    <property type="entry name" value="Cyt_P450_E_grp-I"/>
</dbReference>
<dbReference type="GO" id="GO:0016020">
    <property type="term" value="C:membrane"/>
    <property type="evidence" value="ECO:0007669"/>
    <property type="project" value="UniProtKB-SubCell"/>
</dbReference>
<name>A0A6G0IXJ4_LARCR</name>